<dbReference type="InterPro" id="IPR036390">
    <property type="entry name" value="WH_DNA-bd_sf"/>
</dbReference>
<gene>
    <name evidence="1" type="ORF">ERS008472_03964</name>
</gene>
<dbReference type="Gene3D" id="1.10.10.10">
    <property type="entry name" value="Winged helix-like DNA-binding domain superfamily/Winged helix DNA-binding domain"/>
    <property type="match status" value="1"/>
</dbReference>
<dbReference type="AlphaFoldDB" id="A0A0T9R0F2"/>
<dbReference type="Proteomes" id="UP000041882">
    <property type="component" value="Unassembled WGS sequence"/>
</dbReference>
<dbReference type="GO" id="GO:0006355">
    <property type="term" value="P:regulation of DNA-templated transcription"/>
    <property type="evidence" value="ECO:0007669"/>
    <property type="project" value="UniProtKB-ARBA"/>
</dbReference>
<dbReference type="SUPFAM" id="SSF46785">
    <property type="entry name" value="Winged helix' DNA-binding domain"/>
    <property type="match status" value="1"/>
</dbReference>
<sequence>MLFWKKMPSLWVGNKIKDINKFNTSDSIAALKIYMTFTWFSKTDDRGIRTVEMTFSEISQRASLSRSLVNNGLKALYDMGLIKNLSQTPRKKLYTIDVDGVCNDGWCKIPYAGIVTEDETIPPFISMHNRYPFELLALQVYLYLLYARDNNSECTLARIKTISDKLDAKKTEVNKAISYLILIGLLKEIKQKRMENYPTELFHDSYYFYFKTGGKEALTYTRIRLGPTLPVTPPAAVDLMDLF</sequence>
<dbReference type="EMBL" id="CQAW01000029">
    <property type="protein sequence ID" value="CNI36996.1"/>
    <property type="molecule type" value="Genomic_DNA"/>
</dbReference>
<organism evidence="1 2">
    <name type="scientific">Yersinia thracica</name>
    <dbReference type="NCBI Taxonomy" id="2890319"/>
    <lineage>
        <taxon>Bacteria</taxon>
        <taxon>Pseudomonadati</taxon>
        <taxon>Pseudomonadota</taxon>
        <taxon>Gammaproteobacteria</taxon>
        <taxon>Enterobacterales</taxon>
        <taxon>Yersiniaceae</taxon>
        <taxon>Yersinia</taxon>
    </lineage>
</organism>
<evidence type="ECO:0000313" key="2">
    <source>
        <dbReference type="Proteomes" id="UP000041882"/>
    </source>
</evidence>
<accession>A0A0T9R0F2</accession>
<protein>
    <submittedName>
        <fullName evidence="1">Predicted transcriptional regulator</fullName>
    </submittedName>
</protein>
<proteinExistence type="predicted"/>
<evidence type="ECO:0000313" key="1">
    <source>
        <dbReference type="EMBL" id="CNI36996.1"/>
    </source>
</evidence>
<name>A0A0T9R0F2_9GAMM</name>
<reference evidence="2" key="1">
    <citation type="submission" date="2015-03" db="EMBL/GenBank/DDBJ databases">
        <authorList>
            <consortium name="Pathogen Informatics"/>
            <person name="Murphy D."/>
        </authorList>
    </citation>
    <scope>NUCLEOTIDE SEQUENCE [LARGE SCALE GENOMIC DNA]</scope>
    <source>
        <strain evidence="2">IP6945</strain>
    </source>
</reference>
<dbReference type="InterPro" id="IPR036388">
    <property type="entry name" value="WH-like_DNA-bd_sf"/>
</dbReference>
<keyword evidence="2" id="KW-1185">Reference proteome</keyword>
<dbReference type="InterPro" id="IPR011991">
    <property type="entry name" value="ArsR-like_HTH"/>
</dbReference>
<dbReference type="CDD" id="cd00090">
    <property type="entry name" value="HTH_ARSR"/>
    <property type="match status" value="1"/>
</dbReference>
<dbReference type="RefSeq" id="WP_050116461.1">
    <property type="nucleotide sequence ID" value="NZ_CQAW01000029.1"/>
</dbReference>